<dbReference type="Pfam" id="PF07731">
    <property type="entry name" value="Cu-oxidase_2"/>
    <property type="match status" value="2"/>
</dbReference>
<keyword evidence="3" id="KW-0560">Oxidoreductase</keyword>
<evidence type="ECO:0000259" key="5">
    <source>
        <dbReference type="Pfam" id="PF00394"/>
    </source>
</evidence>
<dbReference type="PANTHER" id="PTHR11709">
    <property type="entry name" value="MULTI-COPPER OXIDASE"/>
    <property type="match status" value="1"/>
</dbReference>
<dbReference type="Proteomes" id="UP001479436">
    <property type="component" value="Unassembled WGS sequence"/>
</dbReference>
<name>A0ABR2WRH0_9FUNG</name>
<dbReference type="InterPro" id="IPR045087">
    <property type="entry name" value="Cu-oxidase_fam"/>
</dbReference>
<dbReference type="SUPFAM" id="SSF49503">
    <property type="entry name" value="Cupredoxins"/>
    <property type="match status" value="3"/>
</dbReference>
<organism evidence="8 9">
    <name type="scientific">Basidiobolus ranarum</name>
    <dbReference type="NCBI Taxonomy" id="34480"/>
    <lineage>
        <taxon>Eukaryota</taxon>
        <taxon>Fungi</taxon>
        <taxon>Fungi incertae sedis</taxon>
        <taxon>Zoopagomycota</taxon>
        <taxon>Entomophthoromycotina</taxon>
        <taxon>Basidiobolomycetes</taxon>
        <taxon>Basidiobolales</taxon>
        <taxon>Basidiobolaceae</taxon>
        <taxon>Basidiobolus</taxon>
    </lineage>
</organism>
<comment type="caution">
    <text evidence="8">The sequence shown here is derived from an EMBL/GenBank/DDBJ whole genome shotgun (WGS) entry which is preliminary data.</text>
</comment>
<evidence type="ECO:0000256" key="4">
    <source>
        <dbReference type="ARBA" id="ARBA00023008"/>
    </source>
</evidence>
<keyword evidence="2" id="KW-0479">Metal-binding</keyword>
<evidence type="ECO:0008006" key="10">
    <source>
        <dbReference type="Google" id="ProtNLM"/>
    </source>
</evidence>
<evidence type="ECO:0000256" key="2">
    <source>
        <dbReference type="ARBA" id="ARBA00022723"/>
    </source>
</evidence>
<dbReference type="InterPro" id="IPR001117">
    <property type="entry name" value="Cu-oxidase_2nd"/>
</dbReference>
<feature type="domain" description="Plastocyanin-like" evidence="5">
    <location>
        <begin position="180"/>
        <end position="339"/>
    </location>
</feature>
<evidence type="ECO:0000259" key="6">
    <source>
        <dbReference type="Pfam" id="PF07731"/>
    </source>
</evidence>
<dbReference type="InterPro" id="IPR011706">
    <property type="entry name" value="Cu-oxidase_C"/>
</dbReference>
<dbReference type="CDD" id="cd04206">
    <property type="entry name" value="CuRO_1_LCC_like"/>
    <property type="match status" value="1"/>
</dbReference>
<dbReference type="InterPro" id="IPR033138">
    <property type="entry name" value="Cu_oxidase_CS"/>
</dbReference>
<evidence type="ECO:0000256" key="1">
    <source>
        <dbReference type="ARBA" id="ARBA00010609"/>
    </source>
</evidence>
<evidence type="ECO:0000256" key="3">
    <source>
        <dbReference type="ARBA" id="ARBA00023002"/>
    </source>
</evidence>
<evidence type="ECO:0000259" key="7">
    <source>
        <dbReference type="Pfam" id="PF07732"/>
    </source>
</evidence>
<protein>
    <recommendedName>
        <fullName evidence="10">Laccase</fullName>
    </recommendedName>
</protein>
<dbReference type="PROSITE" id="PS00079">
    <property type="entry name" value="MULTICOPPER_OXIDASE1"/>
    <property type="match status" value="1"/>
</dbReference>
<evidence type="ECO:0000313" key="8">
    <source>
        <dbReference type="EMBL" id="KAK9764021.1"/>
    </source>
</evidence>
<keyword evidence="4" id="KW-0186">Copper</keyword>
<feature type="domain" description="Plastocyanin-like" evidence="7">
    <location>
        <begin position="49"/>
        <end position="164"/>
    </location>
</feature>
<dbReference type="PANTHER" id="PTHR11709:SF394">
    <property type="entry name" value="FI03373P-RELATED"/>
    <property type="match status" value="1"/>
</dbReference>
<dbReference type="InterPro" id="IPR011707">
    <property type="entry name" value="Cu-oxidase-like_N"/>
</dbReference>
<reference evidence="8 9" key="1">
    <citation type="submission" date="2023-04" db="EMBL/GenBank/DDBJ databases">
        <title>Genome of Basidiobolus ranarum AG-B5.</title>
        <authorList>
            <person name="Stajich J.E."/>
            <person name="Carter-House D."/>
            <person name="Gryganskyi A."/>
        </authorList>
    </citation>
    <scope>NUCLEOTIDE SEQUENCE [LARGE SCALE GENOMIC DNA]</scope>
    <source>
        <strain evidence="8 9">AG-B5</strain>
    </source>
</reference>
<feature type="domain" description="Plastocyanin-like" evidence="6">
    <location>
        <begin position="526"/>
        <end position="559"/>
    </location>
</feature>
<dbReference type="PROSITE" id="PS00080">
    <property type="entry name" value="MULTICOPPER_OXIDASE2"/>
    <property type="match status" value="1"/>
</dbReference>
<dbReference type="InterPro" id="IPR002355">
    <property type="entry name" value="Cu_oxidase_Cu_BS"/>
</dbReference>
<dbReference type="Pfam" id="PF00394">
    <property type="entry name" value="Cu-oxidase"/>
    <property type="match status" value="1"/>
</dbReference>
<dbReference type="EMBL" id="JASJQH010000512">
    <property type="protein sequence ID" value="KAK9764021.1"/>
    <property type="molecule type" value="Genomic_DNA"/>
</dbReference>
<feature type="domain" description="Plastocyanin-like" evidence="6">
    <location>
        <begin position="432"/>
        <end position="522"/>
    </location>
</feature>
<proteinExistence type="inferred from homology"/>
<dbReference type="Pfam" id="PF07732">
    <property type="entry name" value="Cu-oxidase_3"/>
    <property type="match status" value="1"/>
</dbReference>
<comment type="similarity">
    <text evidence="1">Belongs to the multicopper oxidase family.</text>
</comment>
<accession>A0ABR2WRH0</accession>
<evidence type="ECO:0000313" key="9">
    <source>
        <dbReference type="Proteomes" id="UP001479436"/>
    </source>
</evidence>
<keyword evidence="9" id="KW-1185">Reference proteome</keyword>
<sequence length="561" mass="62958">MPLPRLSWYTLGFKPLTRLLSLNAFVLAILVLSVFPVIDAANVYYEFNVTYGFRSPDCCQRSMLLVNGGSPGPTIFAAQGDKLVITVNNHMESDVTTVHWHGIEQHGTPHMDGTPFVSQDPIFPGQSFVYRMNLDDQVGTYWYHAHVSLQSNTVFGAIIIRESNKENTRTQAGVHYDDERLLMISDLFRRAEPDMTTGIVNETFNWIGDPASILTNGKTFGDWANGSTTPATQCAIPKPGTCSYSKIDVEPGKTYRLRIIGATSLSYLSFSIANHNMTLIEADGSMIEPVQITNLEVNSGQRYSVLVTMDQTPQNYAIHASPKWRPFQASNGISILHYSSIPEPELNQTITNGIPTHPSESPNWILPKIQMKKKQPINSYHYKFPRRISRELTLTATQQPVDTTVKWFVNGISSETPSVTLLTHPWATSAEHSVPVIKLRTGEVVQLVFQNTVAANGICEQHPWHLHGRSFYDLGYGPGDYNTTSVKDRNTFLDTNNPVLRDTTTVFPSENAYFQPKTLKPGDKCGWRVIRFKADNPGFWLLHCHITTHMMMGMQVIFQIS</sequence>
<dbReference type="InterPro" id="IPR008972">
    <property type="entry name" value="Cupredoxin"/>
</dbReference>
<gene>
    <name evidence="8" type="ORF">K7432_008838</name>
</gene>
<dbReference type="Gene3D" id="2.60.40.420">
    <property type="entry name" value="Cupredoxins - blue copper proteins"/>
    <property type="match status" value="3"/>
</dbReference>
<dbReference type="CDD" id="cd04205">
    <property type="entry name" value="CuRO_2_LCC_like"/>
    <property type="match status" value="1"/>
</dbReference>